<reference evidence="3 4" key="1">
    <citation type="submission" date="2017-11" db="EMBL/GenBank/DDBJ databases">
        <title>Streptomyces carmine sp. nov., a novel actinomycete isolated from Sophora alopecuroides in Xinjiang, China.</title>
        <authorList>
            <person name="Wang Y."/>
            <person name="Luo X."/>
            <person name="Wan C."/>
            <person name="Zhang L."/>
        </authorList>
    </citation>
    <scope>NUCLEOTIDE SEQUENCE [LARGE SCALE GENOMIC DNA]</scope>
    <source>
        <strain evidence="3 4">TRM SA0054</strain>
    </source>
</reference>
<keyword evidence="4" id="KW-1185">Reference proteome</keyword>
<evidence type="ECO:0000313" key="3">
    <source>
        <dbReference type="EMBL" id="PJE95681.1"/>
    </source>
</evidence>
<evidence type="ECO:0000256" key="1">
    <source>
        <dbReference type="SAM" id="Phobius"/>
    </source>
</evidence>
<keyword evidence="1" id="KW-0472">Membrane</keyword>
<keyword evidence="1" id="KW-1133">Transmembrane helix</keyword>
<proteinExistence type="predicted"/>
<feature type="transmembrane region" description="Helical" evidence="1">
    <location>
        <begin position="49"/>
        <end position="76"/>
    </location>
</feature>
<gene>
    <name evidence="3" type="ORF">CUT44_22230</name>
</gene>
<name>A0A2M8LUP6_9ACTN</name>
<keyword evidence="1" id="KW-0812">Transmembrane</keyword>
<feature type="domain" description="DUF4190" evidence="2">
    <location>
        <begin position="1"/>
        <end position="67"/>
    </location>
</feature>
<dbReference type="Proteomes" id="UP000230407">
    <property type="component" value="Unassembled WGS sequence"/>
</dbReference>
<comment type="caution">
    <text evidence="3">The sequence shown here is derived from an EMBL/GenBank/DDBJ whole genome shotgun (WGS) entry which is preliminary data.</text>
</comment>
<dbReference type="AlphaFoldDB" id="A0A2M8LUP6"/>
<dbReference type="EMBL" id="PGGW01000063">
    <property type="protein sequence ID" value="PJE95681.1"/>
    <property type="molecule type" value="Genomic_DNA"/>
</dbReference>
<sequence length="112" mass="11576">MGIAALVLGILALVTFWTVLGGILLGVAAIVFGIIGYRRKKRGEATNGAMALIGAIAGALGLVASGLILAAGVSILNSEEFDNYRDCMEAANSTSEERQCAEDFGDEANQNN</sequence>
<evidence type="ECO:0000313" key="4">
    <source>
        <dbReference type="Proteomes" id="UP000230407"/>
    </source>
</evidence>
<evidence type="ECO:0000259" key="2">
    <source>
        <dbReference type="Pfam" id="PF13828"/>
    </source>
</evidence>
<dbReference type="InterPro" id="IPR025241">
    <property type="entry name" value="DUF4190"/>
</dbReference>
<organism evidence="3 4">
    <name type="scientific">Streptomyces carminius</name>
    <dbReference type="NCBI Taxonomy" id="2665496"/>
    <lineage>
        <taxon>Bacteria</taxon>
        <taxon>Bacillati</taxon>
        <taxon>Actinomycetota</taxon>
        <taxon>Actinomycetes</taxon>
        <taxon>Kitasatosporales</taxon>
        <taxon>Streptomycetaceae</taxon>
        <taxon>Streptomyces</taxon>
    </lineage>
</organism>
<accession>A0A2M8LUP6</accession>
<feature type="transmembrane region" description="Helical" evidence="1">
    <location>
        <begin position="6"/>
        <end position="37"/>
    </location>
</feature>
<dbReference type="Pfam" id="PF13828">
    <property type="entry name" value="DUF4190"/>
    <property type="match status" value="1"/>
</dbReference>
<protein>
    <recommendedName>
        <fullName evidence="2">DUF4190 domain-containing protein</fullName>
    </recommendedName>
</protein>